<reference evidence="2 3" key="1">
    <citation type="journal article" date="2016" name="Nat. Commun.">
        <title>Thousands of microbial genomes shed light on interconnected biogeochemical processes in an aquifer system.</title>
        <authorList>
            <person name="Anantharaman K."/>
            <person name="Brown C.T."/>
            <person name="Hug L.A."/>
            <person name="Sharon I."/>
            <person name="Castelle C.J."/>
            <person name="Probst A.J."/>
            <person name="Thomas B.C."/>
            <person name="Singh A."/>
            <person name="Wilkins M.J."/>
            <person name="Karaoz U."/>
            <person name="Brodie E.L."/>
            <person name="Williams K.H."/>
            <person name="Hubbard S.S."/>
            <person name="Banfield J.F."/>
        </authorList>
    </citation>
    <scope>NUCLEOTIDE SEQUENCE [LARGE SCALE GENOMIC DNA]</scope>
</reference>
<proteinExistence type="predicted"/>
<keyword evidence="1" id="KW-1133">Transmembrane helix</keyword>
<dbReference type="EMBL" id="MFGA01000023">
    <property type="protein sequence ID" value="OGF20526.1"/>
    <property type="molecule type" value="Genomic_DNA"/>
</dbReference>
<sequence length="168" mass="18091">MPSKKELKSTGSTLIETLIYIALIGLIVGSIVLLTSAVLNSRVKTRSSLILEENMRFAIDSIKRKVFSASGISSPIIGVEDDELTITMTDPTRNPTIFSLVNGVIMIKEGNAETIEITSDEVEITGLSFVGLDSDPSSVKIEMVGELRGAIGRAQSNYSLSDTAVIRR</sequence>
<feature type="transmembrane region" description="Helical" evidence="1">
    <location>
        <begin position="18"/>
        <end position="39"/>
    </location>
</feature>
<keyword evidence="1" id="KW-0472">Membrane</keyword>
<accession>A0A1F5S1K7</accession>
<gene>
    <name evidence="2" type="ORF">A2257_04165</name>
</gene>
<evidence type="ECO:0000313" key="3">
    <source>
        <dbReference type="Proteomes" id="UP000177407"/>
    </source>
</evidence>
<dbReference type="AlphaFoldDB" id="A0A1F5S1K7"/>
<name>A0A1F5S1K7_9BACT</name>
<keyword evidence="1" id="KW-0812">Transmembrane</keyword>
<protein>
    <submittedName>
        <fullName evidence="2">Uncharacterized protein</fullName>
    </submittedName>
</protein>
<evidence type="ECO:0000313" key="2">
    <source>
        <dbReference type="EMBL" id="OGF20526.1"/>
    </source>
</evidence>
<organism evidence="2 3">
    <name type="scientific">Candidatus Falkowbacteria bacterium RIFOXYA2_FULL_38_12</name>
    <dbReference type="NCBI Taxonomy" id="1797993"/>
    <lineage>
        <taxon>Bacteria</taxon>
        <taxon>Candidatus Falkowiibacteriota</taxon>
    </lineage>
</organism>
<comment type="caution">
    <text evidence="2">The sequence shown here is derived from an EMBL/GenBank/DDBJ whole genome shotgun (WGS) entry which is preliminary data.</text>
</comment>
<dbReference type="Proteomes" id="UP000177407">
    <property type="component" value="Unassembled WGS sequence"/>
</dbReference>
<evidence type="ECO:0000256" key="1">
    <source>
        <dbReference type="SAM" id="Phobius"/>
    </source>
</evidence>